<dbReference type="EMBL" id="CDMZ01003238">
    <property type="protein sequence ID" value="CEM45660.1"/>
    <property type="molecule type" value="Genomic_DNA"/>
</dbReference>
<dbReference type="VEuPathDB" id="CryptoDB:Cvel_7600"/>
<evidence type="ECO:0000313" key="1">
    <source>
        <dbReference type="EMBL" id="CEM45660.1"/>
    </source>
</evidence>
<name>A0A0G4HN43_9ALVE</name>
<sequence>MMEVSFLPSADGQLPPAMLDRLAEQAPPVPDPVLPIPSDEVPVDVDIVADQAAEEANTAEFLRWPEMSKSQRRNQIHERRR</sequence>
<protein>
    <submittedName>
        <fullName evidence="1">Uncharacterized protein</fullName>
    </submittedName>
</protein>
<proteinExistence type="predicted"/>
<reference evidence="1" key="1">
    <citation type="submission" date="2014-11" db="EMBL/GenBank/DDBJ databases">
        <authorList>
            <person name="Otto D Thomas"/>
            <person name="Naeem Raeece"/>
        </authorList>
    </citation>
    <scope>NUCLEOTIDE SEQUENCE</scope>
</reference>
<dbReference type="AlphaFoldDB" id="A0A0G4HN43"/>
<accession>A0A0G4HN43</accession>
<organism evidence="1">
    <name type="scientific">Chromera velia CCMP2878</name>
    <dbReference type="NCBI Taxonomy" id="1169474"/>
    <lineage>
        <taxon>Eukaryota</taxon>
        <taxon>Sar</taxon>
        <taxon>Alveolata</taxon>
        <taxon>Colpodellida</taxon>
        <taxon>Chromeraceae</taxon>
        <taxon>Chromera</taxon>
    </lineage>
</organism>
<gene>
    <name evidence="1" type="ORF">Cvel_7600</name>
</gene>